<sequence length="332" mass="36470">MRALIQPTAESKLDDLILTTCAVPAPNLDQHEHLIRVHACSPCAGELLWPLNFPPDPRELIPCPDVAGMVISAPIDSPFQPGAEVYARTNYSRPGNARDYTIAITDELAFKPQSLSWTEAAAVPVSAQTAWQILFVHAGIVPPEAEMDISKAREAWKGKRILVTGASGSVGMWVMQLARLLGVEAVGTCGPDNVALVEEMGAKEVLNYRTADLKKWSEEQDERKVDVVIDCIGRQSLQDAWWTVKEKGTVLSIVQPPGSLCPMASPDSIRCVFFVMQPSAVQLGEITRLIDEGKCRGMVDSVWPLEKFHQAFKRMDTGHARGKVILDIFSNE</sequence>
<dbReference type="OrthoDB" id="3509362at2759"/>
<organism evidence="2 3">
    <name type="scientific">Aspergillus ellipticus CBS 707.79</name>
    <dbReference type="NCBI Taxonomy" id="1448320"/>
    <lineage>
        <taxon>Eukaryota</taxon>
        <taxon>Fungi</taxon>
        <taxon>Dikarya</taxon>
        <taxon>Ascomycota</taxon>
        <taxon>Pezizomycotina</taxon>
        <taxon>Eurotiomycetes</taxon>
        <taxon>Eurotiomycetidae</taxon>
        <taxon>Eurotiales</taxon>
        <taxon>Aspergillaceae</taxon>
        <taxon>Aspergillus</taxon>
        <taxon>Aspergillus subgen. Circumdati</taxon>
    </lineage>
</organism>
<dbReference type="SUPFAM" id="SSF50129">
    <property type="entry name" value="GroES-like"/>
    <property type="match status" value="1"/>
</dbReference>
<dbReference type="GO" id="GO:0016491">
    <property type="term" value="F:oxidoreductase activity"/>
    <property type="evidence" value="ECO:0007669"/>
    <property type="project" value="InterPro"/>
</dbReference>
<dbReference type="SUPFAM" id="SSF51735">
    <property type="entry name" value="NAD(P)-binding Rossmann-fold domains"/>
    <property type="match status" value="1"/>
</dbReference>
<dbReference type="CDD" id="cd05289">
    <property type="entry name" value="MDR_like_2"/>
    <property type="match status" value="1"/>
</dbReference>
<protein>
    <submittedName>
        <fullName evidence="2">NAD(P)-binding protein</fullName>
    </submittedName>
</protein>
<reference evidence="2 3" key="1">
    <citation type="submission" date="2018-02" db="EMBL/GenBank/DDBJ databases">
        <title>The genomes of Aspergillus section Nigri reveals drivers in fungal speciation.</title>
        <authorList>
            <consortium name="DOE Joint Genome Institute"/>
            <person name="Vesth T.C."/>
            <person name="Nybo J."/>
            <person name="Theobald S."/>
            <person name="Brandl J."/>
            <person name="Frisvad J.C."/>
            <person name="Nielsen K.F."/>
            <person name="Lyhne E.K."/>
            <person name="Kogle M.E."/>
            <person name="Kuo A."/>
            <person name="Riley R."/>
            <person name="Clum A."/>
            <person name="Nolan M."/>
            <person name="Lipzen A."/>
            <person name="Salamov A."/>
            <person name="Henrissat B."/>
            <person name="Wiebenga A."/>
            <person name="De vries R.P."/>
            <person name="Grigoriev I.V."/>
            <person name="Mortensen U.H."/>
            <person name="Andersen M.R."/>
            <person name="Baker S.E."/>
        </authorList>
    </citation>
    <scope>NUCLEOTIDE SEQUENCE [LARGE SCALE GENOMIC DNA]</scope>
    <source>
        <strain evidence="2 3">CBS 707.79</strain>
    </source>
</reference>
<name>A0A319DEK7_9EURO</name>
<dbReference type="EMBL" id="KZ825850">
    <property type="protein sequence ID" value="PYH95614.1"/>
    <property type="molecule type" value="Genomic_DNA"/>
</dbReference>
<dbReference type="STRING" id="1448320.A0A319DEK7"/>
<evidence type="ECO:0000259" key="1">
    <source>
        <dbReference type="SMART" id="SM00829"/>
    </source>
</evidence>
<dbReference type="Proteomes" id="UP000247810">
    <property type="component" value="Unassembled WGS sequence"/>
</dbReference>
<dbReference type="Gene3D" id="3.40.50.720">
    <property type="entry name" value="NAD(P)-binding Rossmann-like Domain"/>
    <property type="match status" value="1"/>
</dbReference>
<proteinExistence type="predicted"/>
<evidence type="ECO:0000313" key="2">
    <source>
        <dbReference type="EMBL" id="PYH95614.1"/>
    </source>
</evidence>
<dbReference type="AlphaFoldDB" id="A0A319DEK7"/>
<gene>
    <name evidence="2" type="ORF">BO71DRAFT_350927</name>
</gene>
<dbReference type="PANTHER" id="PTHR44013:SF5">
    <property type="entry name" value="OXIDOREDUCTASE, PUTATIVE (AFU_ORTHOLOGUE AFUA_5G01290)-RELATED"/>
    <property type="match status" value="1"/>
</dbReference>
<dbReference type="VEuPathDB" id="FungiDB:BO71DRAFT_350927"/>
<dbReference type="InterPro" id="IPR036291">
    <property type="entry name" value="NAD(P)-bd_dom_sf"/>
</dbReference>
<evidence type="ECO:0000313" key="3">
    <source>
        <dbReference type="Proteomes" id="UP000247810"/>
    </source>
</evidence>
<dbReference type="PANTHER" id="PTHR44013">
    <property type="entry name" value="ZINC-TYPE ALCOHOL DEHYDROGENASE-LIKE PROTEIN C16A3.02C"/>
    <property type="match status" value="1"/>
</dbReference>
<dbReference type="InterPro" id="IPR011032">
    <property type="entry name" value="GroES-like_sf"/>
</dbReference>
<dbReference type="InterPro" id="IPR052733">
    <property type="entry name" value="Chloroplast_QOR"/>
</dbReference>
<accession>A0A319DEK7</accession>
<keyword evidence="3" id="KW-1185">Reference proteome</keyword>
<dbReference type="Gene3D" id="3.90.180.10">
    <property type="entry name" value="Medium-chain alcohol dehydrogenases, catalytic domain"/>
    <property type="match status" value="1"/>
</dbReference>
<dbReference type="Pfam" id="PF13602">
    <property type="entry name" value="ADH_zinc_N_2"/>
    <property type="match status" value="1"/>
</dbReference>
<dbReference type="SMART" id="SM00829">
    <property type="entry name" value="PKS_ER"/>
    <property type="match status" value="1"/>
</dbReference>
<dbReference type="InterPro" id="IPR020843">
    <property type="entry name" value="ER"/>
</dbReference>
<feature type="domain" description="Enoyl reductase (ER)" evidence="1">
    <location>
        <begin position="11"/>
        <end position="326"/>
    </location>
</feature>